<comment type="cofactor">
    <cofactor evidence="2">
        <name>Zn(2+)</name>
        <dbReference type="ChEBI" id="CHEBI:29105"/>
    </cofactor>
</comment>
<accession>A0ABT1NU87</accession>
<dbReference type="Pfam" id="PF01433">
    <property type="entry name" value="Peptidase_M1"/>
    <property type="match status" value="1"/>
</dbReference>
<reference evidence="18 19" key="1">
    <citation type="submission" date="2022-07" db="EMBL/GenBank/DDBJ databases">
        <title>Novel species in genus Arthrobacter.</title>
        <authorList>
            <person name="Liu Y."/>
        </authorList>
    </citation>
    <scope>NUCLEOTIDE SEQUENCE [LARGE SCALE GENOMIC DNA]</scope>
    <source>
        <strain evidence="19">zg-Y859</strain>
    </source>
</reference>
<dbReference type="RefSeq" id="WP_255866371.1">
    <property type="nucleotide sequence ID" value="NZ_CP104263.1"/>
</dbReference>
<dbReference type="InterPro" id="IPR001930">
    <property type="entry name" value="Peptidase_M1"/>
</dbReference>
<keyword evidence="10" id="KW-0378">Hydrolase</keyword>
<evidence type="ECO:0000256" key="9">
    <source>
        <dbReference type="ARBA" id="ARBA00022723"/>
    </source>
</evidence>
<feature type="domain" description="Aminopeptidase N-like N-terminal" evidence="17">
    <location>
        <begin position="30"/>
        <end position="206"/>
    </location>
</feature>
<dbReference type="InterPro" id="IPR045357">
    <property type="entry name" value="Aminopeptidase_N-like_N"/>
</dbReference>
<keyword evidence="12" id="KW-0482">Metalloprotease</keyword>
<dbReference type="SUPFAM" id="SSF63737">
    <property type="entry name" value="Leukotriene A4 hydrolase N-terminal domain"/>
    <property type="match status" value="1"/>
</dbReference>
<evidence type="ECO:0000256" key="2">
    <source>
        <dbReference type="ARBA" id="ARBA00001947"/>
    </source>
</evidence>
<dbReference type="PRINTS" id="PR00756">
    <property type="entry name" value="ALADIPTASE"/>
</dbReference>
<comment type="subcellular location">
    <subcellularLocation>
        <location evidence="3">Cytoplasm</location>
    </subcellularLocation>
</comment>
<feature type="domain" description="Peptidase M1 membrane alanine aminopeptidase" evidence="16">
    <location>
        <begin position="246"/>
        <end position="423"/>
    </location>
</feature>
<proteinExistence type="inferred from homology"/>
<comment type="catalytic activity">
    <reaction evidence="1">
        <text>Release of an N-terminal amino acid, Xaa-|-Yaa- from a peptide, amide or arylamide. Xaa is preferably Ala, but may be most amino acids including Pro (slow action). When a terminal hydrophobic residue is followed by a prolyl residue, the two may be released as an intact Xaa-Pro dipeptide.</text>
        <dbReference type="EC" id="3.4.11.2"/>
    </reaction>
</comment>
<dbReference type="InterPro" id="IPR014782">
    <property type="entry name" value="Peptidase_M1_dom"/>
</dbReference>
<keyword evidence="19" id="KW-1185">Reference proteome</keyword>
<gene>
    <name evidence="18" type="ORF">NNX28_15340</name>
</gene>
<evidence type="ECO:0000256" key="7">
    <source>
        <dbReference type="ARBA" id="ARBA00022490"/>
    </source>
</evidence>
<dbReference type="EC" id="3.4.11.2" evidence="5"/>
<dbReference type="PANTHER" id="PTHR45726">
    <property type="entry name" value="LEUKOTRIENE A-4 HYDROLASE"/>
    <property type="match status" value="1"/>
</dbReference>
<evidence type="ECO:0000256" key="1">
    <source>
        <dbReference type="ARBA" id="ARBA00000098"/>
    </source>
</evidence>
<evidence type="ECO:0000259" key="17">
    <source>
        <dbReference type="Pfam" id="PF17900"/>
    </source>
</evidence>
<dbReference type="InterPro" id="IPR042097">
    <property type="entry name" value="Aminopeptidase_N-like_N_sf"/>
</dbReference>
<evidence type="ECO:0000256" key="14">
    <source>
        <dbReference type="ARBA" id="ARBA00031533"/>
    </source>
</evidence>
<keyword evidence="9" id="KW-0479">Metal-binding</keyword>
<keyword evidence="7" id="KW-0963">Cytoplasm</keyword>
<evidence type="ECO:0000256" key="13">
    <source>
        <dbReference type="ARBA" id="ARBA00029811"/>
    </source>
</evidence>
<dbReference type="Proteomes" id="UP001206924">
    <property type="component" value="Unassembled WGS sequence"/>
</dbReference>
<dbReference type="PANTHER" id="PTHR45726:SF3">
    <property type="entry name" value="LEUKOTRIENE A-4 HYDROLASE"/>
    <property type="match status" value="1"/>
</dbReference>
<dbReference type="EMBL" id="JANFLP010000016">
    <property type="protein sequence ID" value="MCQ1951292.1"/>
    <property type="molecule type" value="Genomic_DNA"/>
</dbReference>
<comment type="similarity">
    <text evidence="4">Belongs to the peptidase M1 family.</text>
</comment>
<feature type="region of interest" description="Disordered" evidence="15">
    <location>
        <begin position="1"/>
        <end position="24"/>
    </location>
</feature>
<organism evidence="18 19">
    <name type="scientific">Arthrobacter jinronghuae</name>
    <dbReference type="NCBI Taxonomy" id="2964609"/>
    <lineage>
        <taxon>Bacteria</taxon>
        <taxon>Bacillati</taxon>
        <taxon>Actinomycetota</taxon>
        <taxon>Actinomycetes</taxon>
        <taxon>Micrococcales</taxon>
        <taxon>Micrococcaceae</taxon>
        <taxon>Arthrobacter</taxon>
    </lineage>
</organism>
<dbReference type="Gene3D" id="1.10.390.10">
    <property type="entry name" value="Neutral Protease Domain 2"/>
    <property type="match status" value="1"/>
</dbReference>
<evidence type="ECO:0000259" key="16">
    <source>
        <dbReference type="Pfam" id="PF01433"/>
    </source>
</evidence>
<evidence type="ECO:0000256" key="5">
    <source>
        <dbReference type="ARBA" id="ARBA00012564"/>
    </source>
</evidence>
<keyword evidence="8" id="KW-0645">Protease</keyword>
<dbReference type="SUPFAM" id="SSF55486">
    <property type="entry name" value="Metalloproteases ('zincins'), catalytic domain"/>
    <property type="match status" value="1"/>
</dbReference>
<evidence type="ECO:0000256" key="10">
    <source>
        <dbReference type="ARBA" id="ARBA00022801"/>
    </source>
</evidence>
<sequence length="450" mass="50157">MWQTGSHRQHQHQTPDPYTPASGSTELSINEYDLTLDYDVGLNRLKGQARLAGSALVDIEQLTLDLDRPIRVEEVLLWCAGTPVDVRSFRQRRGKLAITPSRDLKAGDSFRLSIRYRGKPRAGNGLWGDIGWEELADGALVAGQPTGAPSWFPCNDLPADKARYRISVTVESGYRVTCNGELVSHEDRRGRETWVFEQPEPMSTYLATVQIGRYECLDLPGDVPQSVVAPPSLADRARAALSRQDAMMTLFASRFGPYPFGRYTVVVTDDELEIPLEAQSVSVFGRNHLGPASASLVAHELAHQWFGNSVTAGKWRDIWLHEGFATYAEWMWAEAADGVSSDQRAAVDLEWLQHQRQDLQLADPGPAAMFDERVYRRGALTLHILRRSAGDGIFFELLQEWTQKYRHSCAGTRDFLDLADKAYASAGVSANGLLGPWLFEPSVPEVPFRA</sequence>
<evidence type="ECO:0000313" key="18">
    <source>
        <dbReference type="EMBL" id="MCQ1951292.1"/>
    </source>
</evidence>
<evidence type="ECO:0000313" key="19">
    <source>
        <dbReference type="Proteomes" id="UP001206924"/>
    </source>
</evidence>
<dbReference type="InterPro" id="IPR027268">
    <property type="entry name" value="Peptidase_M4/M1_CTD_sf"/>
</dbReference>
<dbReference type="Pfam" id="PF17900">
    <property type="entry name" value="Peptidase_M1_N"/>
    <property type="match status" value="1"/>
</dbReference>
<dbReference type="InterPro" id="IPR034015">
    <property type="entry name" value="M1_LTA4H"/>
</dbReference>
<evidence type="ECO:0000256" key="11">
    <source>
        <dbReference type="ARBA" id="ARBA00022833"/>
    </source>
</evidence>
<evidence type="ECO:0000256" key="12">
    <source>
        <dbReference type="ARBA" id="ARBA00023049"/>
    </source>
</evidence>
<evidence type="ECO:0000256" key="3">
    <source>
        <dbReference type="ARBA" id="ARBA00004496"/>
    </source>
</evidence>
<keyword evidence="11" id="KW-0862">Zinc</keyword>
<dbReference type="Gene3D" id="2.60.40.1730">
    <property type="entry name" value="tricorn interacting facor f3 domain"/>
    <property type="match status" value="1"/>
</dbReference>
<dbReference type="CDD" id="cd09603">
    <property type="entry name" value="M1_APN_like"/>
    <property type="match status" value="1"/>
</dbReference>
<protein>
    <recommendedName>
        <fullName evidence="6">Aminopeptidase N</fullName>
        <ecNumber evidence="5">3.4.11.2</ecNumber>
    </recommendedName>
    <alternativeName>
        <fullName evidence="13">Alanine aminopeptidase</fullName>
    </alternativeName>
    <alternativeName>
        <fullName evidence="14">Lysyl aminopeptidase</fullName>
    </alternativeName>
</protein>
<evidence type="ECO:0000256" key="15">
    <source>
        <dbReference type="SAM" id="MobiDB-lite"/>
    </source>
</evidence>
<comment type="caution">
    <text evidence="18">The sequence shown here is derived from an EMBL/GenBank/DDBJ whole genome shotgun (WGS) entry which is preliminary data.</text>
</comment>
<evidence type="ECO:0000256" key="4">
    <source>
        <dbReference type="ARBA" id="ARBA00010136"/>
    </source>
</evidence>
<evidence type="ECO:0000256" key="6">
    <source>
        <dbReference type="ARBA" id="ARBA00015611"/>
    </source>
</evidence>
<evidence type="ECO:0000256" key="8">
    <source>
        <dbReference type="ARBA" id="ARBA00022670"/>
    </source>
</evidence>
<name>A0ABT1NU87_9MICC</name>